<name>A0A317MXW6_9GAMM</name>
<dbReference type="InterPro" id="IPR015946">
    <property type="entry name" value="KH_dom-like_a/b"/>
</dbReference>
<dbReference type="Pfam" id="PF02566">
    <property type="entry name" value="OsmC"/>
    <property type="match status" value="1"/>
</dbReference>
<evidence type="ECO:0000313" key="2">
    <source>
        <dbReference type="EMBL" id="PWV64384.1"/>
    </source>
</evidence>
<comment type="caution">
    <text evidence="2">The sequence shown here is derived from an EMBL/GenBank/DDBJ whole genome shotgun (WGS) entry which is preliminary data.</text>
</comment>
<evidence type="ECO:0000256" key="1">
    <source>
        <dbReference type="SAM" id="MobiDB-lite"/>
    </source>
</evidence>
<dbReference type="Gene3D" id="3.30.300.20">
    <property type="match status" value="1"/>
</dbReference>
<feature type="region of interest" description="Disordered" evidence="1">
    <location>
        <begin position="32"/>
        <end position="51"/>
    </location>
</feature>
<dbReference type="RefSeq" id="WP_110017058.1">
    <property type="nucleotide sequence ID" value="NZ_QGTJ01000002.1"/>
</dbReference>
<dbReference type="InterPro" id="IPR052707">
    <property type="entry name" value="OsmC_Ohr_Peroxiredoxin"/>
</dbReference>
<gene>
    <name evidence="2" type="ORF">C7443_10233</name>
</gene>
<dbReference type="AlphaFoldDB" id="A0A317MXW6"/>
<dbReference type="InterPro" id="IPR003718">
    <property type="entry name" value="OsmC/Ohr_fam"/>
</dbReference>
<keyword evidence="3" id="KW-1185">Reference proteome</keyword>
<evidence type="ECO:0000313" key="3">
    <source>
        <dbReference type="Proteomes" id="UP000246569"/>
    </source>
</evidence>
<organism evidence="2 3">
    <name type="scientific">Plasticicumulans acidivorans</name>
    <dbReference type="NCBI Taxonomy" id="886464"/>
    <lineage>
        <taxon>Bacteria</taxon>
        <taxon>Pseudomonadati</taxon>
        <taxon>Pseudomonadota</taxon>
        <taxon>Gammaproteobacteria</taxon>
        <taxon>Candidatus Competibacteraceae</taxon>
        <taxon>Plasticicumulans</taxon>
    </lineage>
</organism>
<sequence length="150" mass="16298">MSSEHRAVVRWQRHTPDFDLKTFDRNHTIEYEGGESVRASSAPDYNGDPSAVDPEQGLVGALASCHMLTFLAVAALRQFVVNAYEDDASAELGKNEAGRMMVKRMVLRPKVTFAAGAAPSEAQLAALHEKAHANCFIANSLSSEVAIEPR</sequence>
<dbReference type="OrthoDB" id="9795405at2"/>
<dbReference type="PANTHER" id="PTHR42830">
    <property type="entry name" value="OSMOTICALLY INDUCIBLE FAMILY PROTEIN"/>
    <property type="match status" value="1"/>
</dbReference>
<dbReference type="EMBL" id="QGTJ01000002">
    <property type="protein sequence ID" value="PWV64384.1"/>
    <property type="molecule type" value="Genomic_DNA"/>
</dbReference>
<dbReference type="InterPro" id="IPR036102">
    <property type="entry name" value="OsmC/Ohrsf"/>
</dbReference>
<accession>A0A317MXW6</accession>
<reference evidence="2 3" key="1">
    <citation type="submission" date="2018-05" db="EMBL/GenBank/DDBJ databases">
        <title>Genomic Encyclopedia of Type Strains, Phase IV (KMG-IV): sequencing the most valuable type-strain genomes for metagenomic binning, comparative biology and taxonomic classification.</title>
        <authorList>
            <person name="Goeker M."/>
        </authorList>
    </citation>
    <scope>NUCLEOTIDE SEQUENCE [LARGE SCALE GENOMIC DNA]</scope>
    <source>
        <strain evidence="2 3">DSM 23606</strain>
    </source>
</reference>
<dbReference type="PANTHER" id="PTHR42830:SF2">
    <property type="entry name" value="OSMC_OHR FAMILY PROTEIN"/>
    <property type="match status" value="1"/>
</dbReference>
<dbReference type="Proteomes" id="UP000246569">
    <property type="component" value="Unassembled WGS sequence"/>
</dbReference>
<dbReference type="SUPFAM" id="SSF82784">
    <property type="entry name" value="OsmC-like"/>
    <property type="match status" value="1"/>
</dbReference>
<protein>
    <submittedName>
        <fullName evidence="2">Organic hydroperoxide reductase OsmC/OhrA</fullName>
    </submittedName>
</protein>
<proteinExistence type="predicted"/>